<feature type="transmembrane region" description="Helical" evidence="17">
    <location>
        <begin position="243"/>
        <end position="263"/>
    </location>
</feature>
<dbReference type="AlphaFoldDB" id="Q195H0"/>
<evidence type="ECO:0000256" key="12">
    <source>
        <dbReference type="ARBA" id="ARBA00023027"/>
    </source>
</evidence>
<proteinExistence type="inferred from homology"/>
<dbReference type="Pfam" id="PF06444">
    <property type="entry name" value="NADH_dehy_S2_C"/>
    <property type="match status" value="1"/>
</dbReference>
<evidence type="ECO:0000256" key="11">
    <source>
        <dbReference type="ARBA" id="ARBA00022989"/>
    </source>
</evidence>
<evidence type="ECO:0000256" key="9">
    <source>
        <dbReference type="ARBA" id="ARBA00022967"/>
    </source>
</evidence>
<feature type="domain" description="NADH:quinone oxidoreductase/Mrp antiporter transmembrane" evidence="18">
    <location>
        <begin position="32"/>
        <end position="296"/>
    </location>
</feature>
<dbReference type="InterPro" id="IPR003917">
    <property type="entry name" value="NADH_UbQ_OxRdtase_chain2"/>
</dbReference>
<evidence type="ECO:0000256" key="7">
    <source>
        <dbReference type="ARBA" id="ARBA00022692"/>
    </source>
</evidence>
<evidence type="ECO:0000256" key="16">
    <source>
        <dbReference type="ARBA" id="ARBA00049551"/>
    </source>
</evidence>
<evidence type="ECO:0000256" key="10">
    <source>
        <dbReference type="ARBA" id="ARBA00022982"/>
    </source>
</evidence>
<dbReference type="PRINTS" id="PR01436">
    <property type="entry name" value="NADHDHGNASE2"/>
</dbReference>
<accession>Q195H0</accession>
<dbReference type="PANTHER" id="PTHR46552">
    <property type="entry name" value="NADH-UBIQUINONE OXIDOREDUCTASE CHAIN 2"/>
    <property type="match status" value="1"/>
</dbReference>
<keyword evidence="6 17" id="KW-0679">Respiratory chain</keyword>
<keyword evidence="14 17" id="KW-0496">Mitochondrion</keyword>
<evidence type="ECO:0000256" key="5">
    <source>
        <dbReference type="ARBA" id="ARBA00022448"/>
    </source>
</evidence>
<feature type="transmembrane region" description="Helical" evidence="17">
    <location>
        <begin position="212"/>
        <end position="231"/>
    </location>
</feature>
<keyword evidence="8 17" id="KW-0999">Mitochondrion inner membrane</keyword>
<evidence type="ECO:0000256" key="8">
    <source>
        <dbReference type="ARBA" id="ARBA00022792"/>
    </source>
</evidence>
<evidence type="ECO:0000256" key="2">
    <source>
        <dbReference type="ARBA" id="ARBA00007012"/>
    </source>
</evidence>
<reference evidence="20" key="1">
    <citation type="submission" date="2006-05" db="EMBL/GenBank/DDBJ databases">
        <title>Indotestudo elongata mitochondrial DNA complete genome.</title>
        <authorList>
            <person name="Nie L."/>
            <person name="Zhang Y."/>
            <person name="Song J."/>
        </authorList>
    </citation>
    <scope>NUCLEOTIDE SEQUENCE</scope>
</reference>
<feature type="transmembrane region" description="Helical" evidence="17">
    <location>
        <begin position="36"/>
        <end position="54"/>
    </location>
</feature>
<feature type="transmembrane region" description="Helical" evidence="17">
    <location>
        <begin position="283"/>
        <end position="303"/>
    </location>
</feature>
<evidence type="ECO:0000256" key="6">
    <source>
        <dbReference type="ARBA" id="ARBA00022660"/>
    </source>
</evidence>
<feature type="domain" description="NADH dehydrogenase subunit 2 C-terminal" evidence="19">
    <location>
        <begin position="299"/>
        <end position="351"/>
    </location>
</feature>
<evidence type="ECO:0000256" key="3">
    <source>
        <dbReference type="ARBA" id="ARBA00012944"/>
    </source>
</evidence>
<keyword evidence="9 17" id="KW-1278">Translocase</keyword>
<evidence type="ECO:0000259" key="18">
    <source>
        <dbReference type="Pfam" id="PF00361"/>
    </source>
</evidence>
<protein>
    <recommendedName>
        <fullName evidence="4 17">NADH-ubiquinone oxidoreductase chain 2</fullName>
        <ecNumber evidence="3 17">7.1.1.2</ecNumber>
    </recommendedName>
</protein>
<feature type="transmembrane region" description="Helical" evidence="17">
    <location>
        <begin position="333"/>
        <end position="354"/>
    </location>
</feature>
<dbReference type="InterPro" id="IPR050175">
    <property type="entry name" value="Complex_I_Subunit_2"/>
</dbReference>
<dbReference type="GO" id="GO:0008137">
    <property type="term" value="F:NADH dehydrogenase (ubiquinone) activity"/>
    <property type="evidence" value="ECO:0007669"/>
    <property type="project" value="UniProtKB-EC"/>
</dbReference>
<feature type="transmembrane region" description="Helical" evidence="17">
    <location>
        <begin position="161"/>
        <end position="180"/>
    </location>
</feature>
<comment type="catalytic activity">
    <reaction evidence="16 17">
        <text>a ubiquinone + NADH + 5 H(+)(in) = a ubiquinol + NAD(+) + 4 H(+)(out)</text>
        <dbReference type="Rhea" id="RHEA:29091"/>
        <dbReference type="Rhea" id="RHEA-COMP:9565"/>
        <dbReference type="Rhea" id="RHEA-COMP:9566"/>
        <dbReference type="ChEBI" id="CHEBI:15378"/>
        <dbReference type="ChEBI" id="CHEBI:16389"/>
        <dbReference type="ChEBI" id="CHEBI:17976"/>
        <dbReference type="ChEBI" id="CHEBI:57540"/>
        <dbReference type="ChEBI" id="CHEBI:57945"/>
        <dbReference type="EC" id="7.1.1.2"/>
    </reaction>
</comment>
<feature type="transmembrane region" description="Helical" evidence="17">
    <location>
        <begin position="66"/>
        <end position="84"/>
    </location>
</feature>
<feature type="transmembrane region" description="Helical" evidence="17">
    <location>
        <begin position="187"/>
        <end position="206"/>
    </location>
</feature>
<evidence type="ECO:0000256" key="14">
    <source>
        <dbReference type="ARBA" id="ARBA00023128"/>
    </source>
</evidence>
<comment type="similarity">
    <text evidence="2 17">Belongs to the complex I subunit 2 family.</text>
</comment>
<evidence type="ECO:0000256" key="1">
    <source>
        <dbReference type="ARBA" id="ARBA00004448"/>
    </source>
</evidence>
<dbReference type="InterPro" id="IPR010933">
    <property type="entry name" value="NADH_DH_su2_C"/>
</dbReference>
<feature type="transmembrane region" description="Helical" evidence="17">
    <location>
        <begin position="104"/>
        <end position="124"/>
    </location>
</feature>
<comment type="subcellular location">
    <subcellularLocation>
        <location evidence="1 17">Mitochondrion inner membrane</location>
        <topology evidence="1 17">Multi-pass membrane protein</topology>
    </subcellularLocation>
</comment>
<evidence type="ECO:0000313" key="20">
    <source>
        <dbReference type="EMBL" id="ABF83437.1"/>
    </source>
</evidence>
<keyword evidence="7 17" id="KW-0812">Transmembrane</keyword>
<keyword evidence="12 17" id="KW-0520">NAD</keyword>
<feature type="transmembrane region" description="Helical" evidence="17">
    <location>
        <begin position="12"/>
        <end position="30"/>
    </location>
</feature>
<dbReference type="GO" id="GO:0006120">
    <property type="term" value="P:mitochondrial electron transport, NADH to ubiquinone"/>
    <property type="evidence" value="ECO:0007669"/>
    <property type="project" value="InterPro"/>
</dbReference>
<dbReference type="EC" id="7.1.1.2" evidence="3 17"/>
<dbReference type="Pfam" id="PF00361">
    <property type="entry name" value="Proton_antipo_M"/>
    <property type="match status" value="1"/>
</dbReference>
<evidence type="ECO:0000256" key="13">
    <source>
        <dbReference type="ARBA" id="ARBA00023075"/>
    </source>
</evidence>
<organism evidence="20">
    <name type="scientific">Indotestudo elongata</name>
    <name type="common">Elongated tortoise</name>
    <dbReference type="NCBI Taxonomy" id="74920"/>
    <lineage>
        <taxon>Eukaryota</taxon>
        <taxon>Metazoa</taxon>
        <taxon>Chordata</taxon>
        <taxon>Craniata</taxon>
        <taxon>Vertebrata</taxon>
        <taxon>Euteleostomi</taxon>
        <taxon>Archelosauria</taxon>
        <taxon>Testudinata</taxon>
        <taxon>Testudines</taxon>
        <taxon>Cryptodira</taxon>
        <taxon>Durocryptodira</taxon>
        <taxon>Testudinoidea</taxon>
        <taxon>Testudinidae</taxon>
        <taxon>Indotestudo</taxon>
    </lineage>
</organism>
<geneLocation type="mitochondrion" evidence="20"/>
<evidence type="ECO:0000256" key="17">
    <source>
        <dbReference type="RuleBase" id="RU003403"/>
    </source>
</evidence>
<dbReference type="EMBL" id="DQ656607">
    <property type="protein sequence ID" value="ABF83437.1"/>
    <property type="molecule type" value="Genomic_DNA"/>
</dbReference>
<keyword evidence="11 17" id="KW-1133">Transmembrane helix</keyword>
<keyword evidence="5" id="KW-0813">Transport</keyword>
<name>Q195H0_9SAUR</name>
<dbReference type="GO" id="GO:0005743">
    <property type="term" value="C:mitochondrial inner membrane"/>
    <property type="evidence" value="ECO:0007669"/>
    <property type="project" value="UniProtKB-SubCell"/>
</dbReference>
<evidence type="ECO:0000259" key="19">
    <source>
        <dbReference type="Pfam" id="PF06444"/>
    </source>
</evidence>
<keyword evidence="15 17" id="KW-0472">Membrane</keyword>
<keyword evidence="10 17" id="KW-0249">Electron transport</keyword>
<dbReference type="InterPro" id="IPR001750">
    <property type="entry name" value="ND/Mrp_TM"/>
</dbReference>
<sequence length="355" mass="39907">MLVKTLPMLMNPYTTTIIITSLIMGPLLTISSSHWILAWTGLEISTLAIIPLIAKQHHPRAIEAATKYFLTQAIASTLILFSSITNAWTSGQWNITQMFNDISSTILTTALAIKLGLAPFHFWLPEVLQGTTMMTALTLTTWQKLAPLSLLVMMAQSMNTPLMLTLGLVSATIGGWNGLNQTQLRKIMAFSSIAHLGWMATILTLSPKLMLLTFYTYIIMTSTMFLMIKLLETNKISMMMTSWTKLPTLNTMMMLTLMSLAGLPPLTGFMPKWLIIQELTKQHMLIIATMMALLSLLNLFFYLRISYYATITLPPNSTNYLQQWRHKTNQKHYLAPMTILSITLLPITPTLLTII</sequence>
<dbReference type="PANTHER" id="PTHR46552:SF1">
    <property type="entry name" value="NADH-UBIQUINONE OXIDOREDUCTASE CHAIN 2"/>
    <property type="match status" value="1"/>
</dbReference>
<comment type="function">
    <text evidence="17">Core subunit of the mitochondrial membrane respiratory chain NADH dehydrogenase (Complex I) which catalyzes electron transfer from NADH through the respiratory chain, using ubiquinone as an electron acceptor. Essential for the catalytic activity and assembly of complex I.</text>
</comment>
<evidence type="ECO:0000256" key="4">
    <source>
        <dbReference type="ARBA" id="ARBA00021008"/>
    </source>
</evidence>
<evidence type="ECO:0000256" key="15">
    <source>
        <dbReference type="ARBA" id="ARBA00023136"/>
    </source>
</evidence>
<keyword evidence="13 17" id="KW-0830">Ubiquinone</keyword>
<gene>
    <name evidence="20" type="primary">ND2</name>
</gene>